<comment type="caution">
    <text evidence="1">The sequence shown here is derived from an EMBL/GenBank/DDBJ whole genome shotgun (WGS) entry which is preliminary data.</text>
</comment>
<evidence type="ECO:0000313" key="1">
    <source>
        <dbReference type="EMBL" id="RRT54365.1"/>
    </source>
</evidence>
<accession>A0A426YRN7</accession>
<dbReference type="EMBL" id="AMZH03010635">
    <property type="protein sequence ID" value="RRT54365.1"/>
    <property type="molecule type" value="Genomic_DNA"/>
</dbReference>
<sequence length="101" mass="11048">MDAAVGGAQGRRGDEACVGEKVSPCGMRMLAKQLWVGQFRFQASNGVMCIRFSPYLRITSGEILSSSSQPTPTFLITSLVGSFSGHQQGNELKNMLYRWLT</sequence>
<evidence type="ECO:0000313" key="2">
    <source>
        <dbReference type="Proteomes" id="UP000287651"/>
    </source>
</evidence>
<dbReference type="Proteomes" id="UP000287651">
    <property type="component" value="Unassembled WGS sequence"/>
</dbReference>
<dbReference type="AlphaFoldDB" id="A0A426YRN7"/>
<reference evidence="1 2" key="1">
    <citation type="journal article" date="2014" name="Agronomy (Basel)">
        <title>A Draft Genome Sequence for Ensete ventricosum, the Drought-Tolerant Tree Against Hunger.</title>
        <authorList>
            <person name="Harrison J."/>
            <person name="Moore K.A."/>
            <person name="Paszkiewicz K."/>
            <person name="Jones T."/>
            <person name="Grant M."/>
            <person name="Ambacheew D."/>
            <person name="Muzemil S."/>
            <person name="Studholme D.J."/>
        </authorList>
    </citation>
    <scope>NUCLEOTIDE SEQUENCE [LARGE SCALE GENOMIC DNA]</scope>
</reference>
<gene>
    <name evidence="1" type="ORF">B296_00049209</name>
</gene>
<proteinExistence type="predicted"/>
<protein>
    <submittedName>
        <fullName evidence="1">Uncharacterized protein</fullName>
    </submittedName>
</protein>
<organism evidence="1 2">
    <name type="scientific">Ensete ventricosum</name>
    <name type="common">Abyssinian banana</name>
    <name type="synonym">Musa ensete</name>
    <dbReference type="NCBI Taxonomy" id="4639"/>
    <lineage>
        <taxon>Eukaryota</taxon>
        <taxon>Viridiplantae</taxon>
        <taxon>Streptophyta</taxon>
        <taxon>Embryophyta</taxon>
        <taxon>Tracheophyta</taxon>
        <taxon>Spermatophyta</taxon>
        <taxon>Magnoliopsida</taxon>
        <taxon>Liliopsida</taxon>
        <taxon>Zingiberales</taxon>
        <taxon>Musaceae</taxon>
        <taxon>Ensete</taxon>
    </lineage>
</organism>
<name>A0A426YRN7_ENSVE</name>